<name>A0A2T1A5X6_9ACTN</name>
<comment type="similarity">
    <text evidence="1">Belongs to the iron-sulfur cluster assembly SufBD family.</text>
</comment>
<accession>A0A2T1A5X6</accession>
<dbReference type="NCBIfam" id="TIGR01981">
    <property type="entry name" value="sufD"/>
    <property type="match status" value="1"/>
</dbReference>
<dbReference type="AlphaFoldDB" id="A0A2T1A5X6"/>
<dbReference type="OrthoDB" id="9803529at2"/>
<feature type="domain" description="SUF system FeS cluster assembly SufBD core" evidence="2">
    <location>
        <begin position="135"/>
        <end position="360"/>
    </location>
</feature>
<dbReference type="RefSeq" id="WP_106347857.1">
    <property type="nucleotide sequence ID" value="NZ_PVUE01000002.1"/>
</dbReference>
<protein>
    <submittedName>
        <fullName evidence="3">Iron-regulated ABC transporter permease protein SufD</fullName>
    </submittedName>
</protein>
<proteinExistence type="inferred from homology"/>
<dbReference type="PANTHER" id="PTHR43575:SF1">
    <property type="entry name" value="PROTEIN ABCI7, CHLOROPLASTIC"/>
    <property type="match status" value="1"/>
</dbReference>
<dbReference type="InterPro" id="IPR055346">
    <property type="entry name" value="Fe-S_cluster_assembly_SufBD"/>
</dbReference>
<keyword evidence="4" id="KW-1185">Reference proteome</keyword>
<dbReference type="InterPro" id="IPR011542">
    <property type="entry name" value="SUF_FeS_clus_asmbl_SufD"/>
</dbReference>
<reference evidence="3 4" key="1">
    <citation type="submission" date="2018-03" db="EMBL/GenBank/DDBJ databases">
        <title>Genomic Encyclopedia of Archaeal and Bacterial Type Strains, Phase II (KMG-II): from individual species to whole genera.</title>
        <authorList>
            <person name="Goeker M."/>
        </authorList>
    </citation>
    <scope>NUCLEOTIDE SEQUENCE [LARGE SCALE GENOMIC DNA]</scope>
    <source>
        <strain evidence="3 4">DSM 100065</strain>
    </source>
</reference>
<dbReference type="PANTHER" id="PTHR43575">
    <property type="entry name" value="PROTEIN ABCI7, CHLOROPLASTIC"/>
    <property type="match status" value="1"/>
</dbReference>
<dbReference type="Pfam" id="PF01458">
    <property type="entry name" value="SUFBD_core"/>
    <property type="match status" value="1"/>
</dbReference>
<evidence type="ECO:0000313" key="3">
    <source>
        <dbReference type="EMBL" id="PRZ43738.1"/>
    </source>
</evidence>
<dbReference type="GO" id="GO:0016226">
    <property type="term" value="P:iron-sulfur cluster assembly"/>
    <property type="evidence" value="ECO:0007669"/>
    <property type="project" value="InterPro"/>
</dbReference>
<gene>
    <name evidence="3" type="ORF">CLV47_102429</name>
</gene>
<dbReference type="InterPro" id="IPR037284">
    <property type="entry name" value="SUF_FeS_clus_asmbl_SufBD_sf"/>
</dbReference>
<organism evidence="3 4">
    <name type="scientific">Antricoccus suffuscus</name>
    <dbReference type="NCBI Taxonomy" id="1629062"/>
    <lineage>
        <taxon>Bacteria</taxon>
        <taxon>Bacillati</taxon>
        <taxon>Actinomycetota</taxon>
        <taxon>Actinomycetes</taxon>
        <taxon>Geodermatophilales</taxon>
        <taxon>Antricoccaceae</taxon>
        <taxon>Antricoccus</taxon>
    </lineage>
</organism>
<dbReference type="EMBL" id="PVUE01000002">
    <property type="protein sequence ID" value="PRZ43738.1"/>
    <property type="molecule type" value="Genomic_DNA"/>
</dbReference>
<evidence type="ECO:0000313" key="4">
    <source>
        <dbReference type="Proteomes" id="UP000237752"/>
    </source>
</evidence>
<sequence>MATDLSENNVATALAENERIESHLHPQGSTDLDAHLVPTGHEEVWRFTPMRRLAGLHKDTPIGDASALTIGVDAPDGVLVTQEGNDTKGASGYLPADRIAARAWHAADGALTITVPTEAVIDAPTIVTISGESIESASAQHLVIKAEAFSKATIVLRYTGSAMLTENVEIIASDSAKLTVVSLQDWADDAIHLTHHHALVSRDAMLRHVAVTFGGDVVRFTGSVEYDGPGGEVELLGIYFADAGQHLEHRLFVDHNAPKTISNVDYKGALQGKDAHGVWIGDVLIRKIAQGINTYESNRNLVLTDGCRADSVPNLEIETGDIEGAGHASTTGRFDDEQLFYLQSRGISAEEARRLVVRGFFADIIRKIGIPDIEAQLVQAVEDELRLSNA</sequence>
<comment type="caution">
    <text evidence="3">The sequence shown here is derived from an EMBL/GenBank/DDBJ whole genome shotgun (WGS) entry which is preliminary data.</text>
</comment>
<dbReference type="Proteomes" id="UP000237752">
    <property type="component" value="Unassembled WGS sequence"/>
</dbReference>
<evidence type="ECO:0000256" key="1">
    <source>
        <dbReference type="ARBA" id="ARBA00043967"/>
    </source>
</evidence>
<evidence type="ECO:0000259" key="2">
    <source>
        <dbReference type="Pfam" id="PF01458"/>
    </source>
</evidence>
<dbReference type="InterPro" id="IPR000825">
    <property type="entry name" value="SUF_FeS_clus_asmbl_SufBD_core"/>
</dbReference>
<dbReference type="SUPFAM" id="SSF101960">
    <property type="entry name" value="Stabilizer of iron transporter SufD"/>
    <property type="match status" value="1"/>
</dbReference>